<evidence type="ECO:0000256" key="3">
    <source>
        <dbReference type="ARBA" id="ARBA00022448"/>
    </source>
</evidence>
<dbReference type="EMBL" id="FMWG01000001">
    <property type="protein sequence ID" value="SCZ49427.1"/>
    <property type="molecule type" value="Genomic_DNA"/>
</dbReference>
<dbReference type="GO" id="GO:0046872">
    <property type="term" value="F:metal ion binding"/>
    <property type="evidence" value="ECO:0007669"/>
    <property type="project" value="InterPro"/>
</dbReference>
<keyword evidence="5" id="KW-0862">Zinc</keyword>
<organism evidence="7 8">
    <name type="scientific">Epibacterium ulvae</name>
    <dbReference type="NCBI Taxonomy" id="1156985"/>
    <lineage>
        <taxon>Bacteria</taxon>
        <taxon>Pseudomonadati</taxon>
        <taxon>Pseudomonadota</taxon>
        <taxon>Alphaproteobacteria</taxon>
        <taxon>Rhodobacterales</taxon>
        <taxon>Roseobacteraceae</taxon>
        <taxon>Epibacterium</taxon>
    </lineage>
</organism>
<dbReference type="Gene3D" id="3.40.50.1980">
    <property type="entry name" value="Nitrogenase molybdenum iron protein domain"/>
    <property type="match status" value="3"/>
</dbReference>
<accession>A0A1G5PIU8</accession>
<feature type="compositionally biased region" description="Basic and acidic residues" evidence="6">
    <location>
        <begin position="125"/>
        <end position="208"/>
    </location>
</feature>
<protein>
    <recommendedName>
        <fullName evidence="2">High-affinity zinc uptake system protein ZnuA</fullName>
    </recommendedName>
</protein>
<dbReference type="Proteomes" id="UP000198767">
    <property type="component" value="Unassembled WGS sequence"/>
</dbReference>
<dbReference type="InterPro" id="IPR006127">
    <property type="entry name" value="ZnuA-like"/>
</dbReference>
<dbReference type="STRING" id="1156985.SAMN04488118_10172"/>
<comment type="similarity">
    <text evidence="1">Belongs to the bacterial solute-binding protein 9 family.</text>
</comment>
<evidence type="ECO:0000256" key="1">
    <source>
        <dbReference type="ARBA" id="ARBA00011028"/>
    </source>
</evidence>
<dbReference type="Pfam" id="PF01297">
    <property type="entry name" value="ZnuA"/>
    <property type="match status" value="1"/>
</dbReference>
<evidence type="ECO:0000256" key="2">
    <source>
        <dbReference type="ARBA" id="ARBA00015915"/>
    </source>
</evidence>
<name>A0A1G5PIU8_9RHOB</name>
<dbReference type="PANTHER" id="PTHR42953:SF3">
    <property type="entry name" value="HIGH-AFFINITY ZINC UPTAKE SYSTEM PROTEIN ZNUA"/>
    <property type="match status" value="1"/>
</dbReference>
<keyword evidence="8" id="KW-1185">Reference proteome</keyword>
<dbReference type="RefSeq" id="WP_090214580.1">
    <property type="nucleotide sequence ID" value="NZ_FMWG01000001.1"/>
</dbReference>
<dbReference type="InterPro" id="IPR050492">
    <property type="entry name" value="Bact_metal-bind_prot9"/>
</dbReference>
<keyword evidence="5" id="KW-0406">Ion transport</keyword>
<keyword evidence="4" id="KW-0732">Signal</keyword>
<evidence type="ECO:0000256" key="5">
    <source>
        <dbReference type="ARBA" id="ARBA00022906"/>
    </source>
</evidence>
<proteinExistence type="inferred from homology"/>
<feature type="region of interest" description="Disordered" evidence="6">
    <location>
        <begin position="125"/>
        <end position="212"/>
    </location>
</feature>
<gene>
    <name evidence="7" type="ORF">SAMN04488118_10172</name>
</gene>
<keyword evidence="5" id="KW-0864">Zinc transport</keyword>
<sequence length="376" mass="41645">MRQLLGTAFAATWIATISWADVPRVATDIAPIHGLVSQVMKDLGEPDLIIRPGASPHSYALRPSEARALSQADLVVWIGEGLAPWLEPSIEQLATNAHVLELLAQPSTTILPYREGATFEAHDHDEHDAHDDHGHDDDHKDHEGHDEHSEHAHDEHNHDEHAKHNEEHESHDAHPEHDEHAHDEHHQDEHADHDKKHDDHHGHDHSAGDPHVWLSPENAITWLSVIAEELSELDPENASKYQKNAQEGIAKIQQTKADLAPQLSNIADKSFVVFHDAYQYFEVSFGVTAAGAISLGDASDPSPARIAEVRDTVRDLNVACAFREPQYNSGLVDTVLEGTEARALILDPLGTNLELGSNFYPELLQEMGKTLIACLK</sequence>
<dbReference type="GO" id="GO:0006829">
    <property type="term" value="P:zinc ion transport"/>
    <property type="evidence" value="ECO:0007669"/>
    <property type="project" value="UniProtKB-KW"/>
</dbReference>
<evidence type="ECO:0000313" key="7">
    <source>
        <dbReference type="EMBL" id="SCZ49427.1"/>
    </source>
</evidence>
<keyword evidence="3" id="KW-0813">Transport</keyword>
<evidence type="ECO:0000256" key="4">
    <source>
        <dbReference type="ARBA" id="ARBA00022729"/>
    </source>
</evidence>
<dbReference type="PANTHER" id="PTHR42953">
    <property type="entry name" value="HIGH-AFFINITY ZINC UPTAKE SYSTEM PROTEIN ZNUA-RELATED"/>
    <property type="match status" value="1"/>
</dbReference>
<evidence type="ECO:0000256" key="6">
    <source>
        <dbReference type="SAM" id="MobiDB-lite"/>
    </source>
</evidence>
<dbReference type="OrthoDB" id="7346865at2"/>
<reference evidence="7 8" key="1">
    <citation type="submission" date="2016-10" db="EMBL/GenBank/DDBJ databases">
        <authorList>
            <person name="de Groot N.N."/>
        </authorList>
    </citation>
    <scope>NUCLEOTIDE SEQUENCE [LARGE SCALE GENOMIC DNA]</scope>
    <source>
        <strain evidence="7 8">U95</strain>
    </source>
</reference>
<evidence type="ECO:0000313" key="8">
    <source>
        <dbReference type="Proteomes" id="UP000198767"/>
    </source>
</evidence>
<dbReference type="SUPFAM" id="SSF53807">
    <property type="entry name" value="Helical backbone' metal receptor"/>
    <property type="match status" value="1"/>
</dbReference>
<dbReference type="AlphaFoldDB" id="A0A1G5PIU8"/>